<evidence type="ECO:0000313" key="3">
    <source>
        <dbReference type="Proteomes" id="UP000488299"/>
    </source>
</evidence>
<name>A0A7J5TUN4_9BACT</name>
<feature type="signal peptide" evidence="1">
    <location>
        <begin position="1"/>
        <end position="23"/>
    </location>
</feature>
<protein>
    <recommendedName>
        <fullName evidence="4">Periplasmic heavy metal sensor</fullName>
    </recommendedName>
</protein>
<evidence type="ECO:0000313" key="2">
    <source>
        <dbReference type="EMBL" id="KAB7727870.1"/>
    </source>
</evidence>
<keyword evidence="3" id="KW-1185">Reference proteome</keyword>
<dbReference type="EMBL" id="WELI01000009">
    <property type="protein sequence ID" value="KAB7727870.1"/>
    <property type="molecule type" value="Genomic_DNA"/>
</dbReference>
<reference evidence="2 3" key="1">
    <citation type="submission" date="2019-10" db="EMBL/GenBank/DDBJ databases">
        <title>Rudanella paleaurantiibacter sp. nov., isolated from sludge.</title>
        <authorList>
            <person name="Xu S.Q."/>
        </authorList>
    </citation>
    <scope>NUCLEOTIDE SEQUENCE [LARGE SCALE GENOMIC DNA]</scope>
    <source>
        <strain evidence="2 3">HX-22-17</strain>
    </source>
</reference>
<evidence type="ECO:0000256" key="1">
    <source>
        <dbReference type="SAM" id="SignalP"/>
    </source>
</evidence>
<dbReference type="AlphaFoldDB" id="A0A7J5TUN4"/>
<proteinExistence type="predicted"/>
<sequence>MKHVVMGWLMMMTLLPAVSTVQAQDDGRQKIESAKIGHITNRINLTPEQAPQFWPIYNEYSARKRELNQKVRQLNTRSVQQGLSEQDVLNNLRESNNAKQKIADLDQEYMPRFLKVISPAQLAELQNAERSFNQMLLKRLNKD</sequence>
<dbReference type="Proteomes" id="UP000488299">
    <property type="component" value="Unassembled WGS sequence"/>
</dbReference>
<keyword evidence="1" id="KW-0732">Signal</keyword>
<evidence type="ECO:0008006" key="4">
    <source>
        <dbReference type="Google" id="ProtNLM"/>
    </source>
</evidence>
<accession>A0A7J5TUN4</accession>
<dbReference type="RefSeq" id="WP_152125823.1">
    <property type="nucleotide sequence ID" value="NZ_WELI01000009.1"/>
</dbReference>
<gene>
    <name evidence="2" type="ORF">F5984_19055</name>
</gene>
<comment type="caution">
    <text evidence="2">The sequence shown here is derived from an EMBL/GenBank/DDBJ whole genome shotgun (WGS) entry which is preliminary data.</text>
</comment>
<feature type="chain" id="PRO_5029741522" description="Periplasmic heavy metal sensor" evidence="1">
    <location>
        <begin position="24"/>
        <end position="143"/>
    </location>
</feature>
<organism evidence="2 3">
    <name type="scientific">Rudanella paleaurantiibacter</name>
    <dbReference type="NCBI Taxonomy" id="2614655"/>
    <lineage>
        <taxon>Bacteria</taxon>
        <taxon>Pseudomonadati</taxon>
        <taxon>Bacteroidota</taxon>
        <taxon>Cytophagia</taxon>
        <taxon>Cytophagales</taxon>
        <taxon>Cytophagaceae</taxon>
        <taxon>Rudanella</taxon>
    </lineage>
</organism>